<accession>A0A6J4PL90</accession>
<organism evidence="2">
    <name type="scientific">uncultured Phycisphaerae bacterium</name>
    <dbReference type="NCBI Taxonomy" id="904963"/>
    <lineage>
        <taxon>Bacteria</taxon>
        <taxon>Pseudomonadati</taxon>
        <taxon>Planctomycetota</taxon>
        <taxon>Phycisphaerae</taxon>
        <taxon>environmental samples</taxon>
    </lineage>
</organism>
<feature type="compositionally biased region" description="Basic and acidic residues" evidence="1">
    <location>
        <begin position="198"/>
        <end position="214"/>
    </location>
</feature>
<sequence length="588" mass="62908">MAGRGPVQVPSGAGDRRRLLRRVDPPAGAVGDPAGDRRRRRRLAAHPPARRPGCGPPDHEVLHLRHRADRGGGRGHPRVHEPAEGDREPGDLHDRDQADDPAGDRARQGPRVRRGQRADPADHGRVHVRLPRGPGVVARAADQADAGLERGDRPGRAGPAHPVRRGRAAHDQGRPLAGRFAGVRPRAEPGRHPVGRRRAADVHGRAGGADRRGQAEGGPGGERRRRAGPDRHADCRRPEGHEQDRPGRAGQRGPPGGGGRDVRPRAADDRADAAGPAGDVHGVQPAERQAGRRGRPVAPERRRRPAGQELGAGQGPVVRRAAVRAVAGGGAAGRAVQRRDHRRDADDRVRGWPDAGAIGRDQPAGGRDRGGGHVVGDRADRPAAGRRGRRRPGEPAGRPVLLPVRPGRHAGRGPPARGRARHPGRVRVPRGRRRPPGGRRQGHAPDEDQRRPRRRPRRREVQGVGRVGHGPQPQDRAAQRAGPDGAEHQPAARRAGAGRRRRRRGLRRAGPRADAGPVPRAARADRVGPVRRRRPGRAVVRRQPVQGPARAVDAGHPRGGDRGVHVDVPVVADRGRADRAAAARPVGR</sequence>
<feature type="compositionally biased region" description="Basic residues" evidence="1">
    <location>
        <begin position="64"/>
        <end position="77"/>
    </location>
</feature>
<feature type="compositionally biased region" description="Basic and acidic residues" evidence="1">
    <location>
        <begin position="553"/>
        <end position="565"/>
    </location>
</feature>
<feature type="compositionally biased region" description="Basic and acidic residues" evidence="1">
    <location>
        <begin position="342"/>
        <end position="351"/>
    </location>
</feature>
<feature type="compositionally biased region" description="Basic residues" evidence="1">
    <location>
        <begin position="529"/>
        <end position="540"/>
    </location>
</feature>
<name>A0A6J4PL90_9BACT</name>
<feature type="region of interest" description="Disordered" evidence="1">
    <location>
        <begin position="1"/>
        <end position="588"/>
    </location>
</feature>
<protein>
    <submittedName>
        <fullName evidence="2">Uncharacterized protein</fullName>
    </submittedName>
</protein>
<reference evidence="2" key="1">
    <citation type="submission" date="2020-02" db="EMBL/GenBank/DDBJ databases">
        <authorList>
            <person name="Meier V. D."/>
        </authorList>
    </citation>
    <scope>NUCLEOTIDE SEQUENCE</scope>
    <source>
        <strain evidence="2">AVDCRST_MAG64</strain>
    </source>
</reference>
<feature type="compositionally biased region" description="Basic and acidic residues" evidence="1">
    <location>
        <begin position="227"/>
        <end position="247"/>
    </location>
</feature>
<feature type="compositionally biased region" description="Basic residues" evidence="1">
    <location>
        <begin position="418"/>
        <end position="442"/>
    </location>
</feature>
<evidence type="ECO:0000313" key="2">
    <source>
        <dbReference type="EMBL" id="CAA9419174.1"/>
    </source>
</evidence>
<gene>
    <name evidence="2" type="ORF">AVDCRST_MAG64-2767</name>
</gene>
<feature type="compositionally biased region" description="Basic and acidic residues" evidence="1">
    <location>
        <begin position="260"/>
        <end position="272"/>
    </location>
</feature>
<feature type="compositionally biased region" description="Low complexity" evidence="1">
    <location>
        <begin position="315"/>
        <end position="326"/>
    </location>
</feature>
<feature type="compositionally biased region" description="Low complexity" evidence="1">
    <location>
        <begin position="394"/>
        <end position="405"/>
    </location>
</feature>
<feature type="compositionally biased region" description="Basic and acidic residues" evidence="1">
    <location>
        <begin position="14"/>
        <end position="24"/>
    </location>
</feature>
<evidence type="ECO:0000256" key="1">
    <source>
        <dbReference type="SAM" id="MobiDB-lite"/>
    </source>
</evidence>
<feature type="compositionally biased region" description="Basic and acidic residues" evidence="1">
    <location>
        <begin position="366"/>
        <end position="383"/>
    </location>
</feature>
<dbReference type="AlphaFoldDB" id="A0A6J4PL90"/>
<feature type="compositionally biased region" description="Basic and acidic residues" evidence="1">
    <location>
        <begin position="78"/>
        <end position="107"/>
    </location>
</feature>
<feature type="compositionally biased region" description="Basic residues" evidence="1">
    <location>
        <begin position="496"/>
        <end position="510"/>
    </location>
</feature>
<feature type="compositionally biased region" description="Low complexity" evidence="1">
    <location>
        <begin position="512"/>
        <end position="521"/>
    </location>
</feature>
<feature type="compositionally biased region" description="Basic residues" evidence="1">
    <location>
        <begin position="291"/>
        <end position="305"/>
    </location>
</feature>
<dbReference type="EMBL" id="CADCUQ010000624">
    <property type="protein sequence ID" value="CAA9419174.1"/>
    <property type="molecule type" value="Genomic_DNA"/>
</dbReference>
<proteinExistence type="predicted"/>
<feature type="compositionally biased region" description="Basic and acidic residues" evidence="1">
    <location>
        <begin position="116"/>
        <end position="125"/>
    </location>
</feature>